<protein>
    <submittedName>
        <fullName evidence="1">Uncharacterized protein</fullName>
    </submittedName>
</protein>
<evidence type="ECO:0000313" key="2">
    <source>
        <dbReference type="Proteomes" id="UP000294856"/>
    </source>
</evidence>
<sequence>MTEHETVDLYVIARLDDDGNVAIADLFTTELFFTTDGALDGRGVGSWWESVSTAQGEAVTLEALDGALATCGYVRIGEWRERVTNSGNTRFFADAVTRLEALNS</sequence>
<dbReference type="AlphaFoldDB" id="A0A4R1F1V4"/>
<name>A0A4R1F1V4_9NOCA</name>
<dbReference type="RefSeq" id="WP_067460309.1">
    <property type="nucleotide sequence ID" value="NZ_SMFR01000013.1"/>
</dbReference>
<dbReference type="EMBL" id="SMFR01000013">
    <property type="protein sequence ID" value="TCJ88116.1"/>
    <property type="molecule type" value="Genomic_DNA"/>
</dbReference>
<evidence type="ECO:0000313" key="1">
    <source>
        <dbReference type="EMBL" id="TCJ88116.1"/>
    </source>
</evidence>
<organism evidence="1 2">
    <name type="scientific">Nocardia alba</name>
    <dbReference type="NCBI Taxonomy" id="225051"/>
    <lineage>
        <taxon>Bacteria</taxon>
        <taxon>Bacillati</taxon>
        <taxon>Actinomycetota</taxon>
        <taxon>Actinomycetes</taxon>
        <taxon>Mycobacteriales</taxon>
        <taxon>Nocardiaceae</taxon>
        <taxon>Nocardia</taxon>
    </lineage>
</organism>
<proteinExistence type="predicted"/>
<keyword evidence="2" id="KW-1185">Reference proteome</keyword>
<accession>A0A4R1F1V4</accession>
<reference evidence="1 2" key="1">
    <citation type="submission" date="2019-03" db="EMBL/GenBank/DDBJ databases">
        <title>Genomic Encyclopedia of Type Strains, Phase IV (KMG-IV): sequencing the most valuable type-strain genomes for metagenomic binning, comparative biology and taxonomic classification.</title>
        <authorList>
            <person name="Goeker M."/>
        </authorList>
    </citation>
    <scope>NUCLEOTIDE SEQUENCE [LARGE SCALE GENOMIC DNA]</scope>
    <source>
        <strain evidence="1 2">DSM 44684</strain>
    </source>
</reference>
<dbReference type="Proteomes" id="UP000294856">
    <property type="component" value="Unassembled WGS sequence"/>
</dbReference>
<comment type="caution">
    <text evidence="1">The sequence shown here is derived from an EMBL/GenBank/DDBJ whole genome shotgun (WGS) entry which is preliminary data.</text>
</comment>
<dbReference type="STRING" id="1210063.GCA_001612665_06507"/>
<gene>
    <name evidence="1" type="ORF">DFR71_6658</name>
</gene>